<dbReference type="SUPFAM" id="SSF52266">
    <property type="entry name" value="SGNH hydrolase"/>
    <property type="match status" value="1"/>
</dbReference>
<reference evidence="2" key="1">
    <citation type="submission" date="2022-10" db="EMBL/GenBank/DDBJ databases">
        <title>The complete genomes of actinobacterial strains from the NBC collection.</title>
        <authorList>
            <person name="Joergensen T.S."/>
            <person name="Alvarez Arevalo M."/>
            <person name="Sterndorff E.B."/>
            <person name="Faurdal D."/>
            <person name="Vuksanovic O."/>
            <person name="Mourched A.-S."/>
            <person name="Charusanti P."/>
            <person name="Shaw S."/>
            <person name="Blin K."/>
            <person name="Weber T."/>
        </authorList>
    </citation>
    <scope>NUCLEOTIDE SEQUENCE</scope>
    <source>
        <strain evidence="2">NBC_00060</strain>
    </source>
</reference>
<dbReference type="InterPro" id="IPR013830">
    <property type="entry name" value="SGNH_hydro"/>
</dbReference>
<sequence>MTTTAWVAGFRSAVLSPHETIQIKPSRGFRDQTLRQILHLDGGGEAVRVQLSNEYGKEPLVIAAARVALRAERGDAVDAAADTALLPGTDRPLRFGGADEVTVPVGEVVQSDPVDLAVSAGIDLVLSLYLPEDTGLATFAHTASQNAYAVSGDHVSAGVLDGAEEVDSRFYVTGVDVLAPRGTAIAVAFGDSWFEGTGTSTGANHRFPNHLNRRIARGWVVNQGIGGNRLLTDEVGPHGLARFDRDVLGVPGATHVLFHFGLNDLGLPGMTGEPPATAEDLIAGYTALAAKARTAGLTTIGMTMGPYAGTIYPGVDSPEGRAIRRQVNDWIRTSTVFDAVVDIAAAVQDPDAPDFIRPDLDSGDHLHLNDEGARRMADAVDLAHLGL</sequence>
<dbReference type="InterPro" id="IPR036514">
    <property type="entry name" value="SGNH_hydro_sf"/>
</dbReference>
<proteinExistence type="predicted"/>
<gene>
    <name evidence="2" type="ORF">OHV25_03565</name>
</gene>
<dbReference type="Gene3D" id="3.40.50.1110">
    <property type="entry name" value="SGNH hydrolase"/>
    <property type="match status" value="1"/>
</dbReference>
<evidence type="ECO:0000313" key="2">
    <source>
        <dbReference type="EMBL" id="WTU38709.1"/>
    </source>
</evidence>
<dbReference type="AlphaFoldDB" id="A0AAU2GVD6"/>
<dbReference type="PANTHER" id="PTHR43784">
    <property type="entry name" value="GDSL-LIKE LIPASE/ACYLHYDROLASE, PUTATIVE (AFU_ORTHOLOGUE AFUA_2G00820)-RELATED"/>
    <property type="match status" value="1"/>
</dbReference>
<keyword evidence="2" id="KW-0378">Hydrolase</keyword>
<protein>
    <submittedName>
        <fullName evidence="2">SGNH/GDSL hydrolase family protein</fullName>
    </submittedName>
</protein>
<evidence type="ECO:0000259" key="1">
    <source>
        <dbReference type="Pfam" id="PF13472"/>
    </source>
</evidence>
<organism evidence="2">
    <name type="scientific">Streptomyces sp. NBC_00060</name>
    <dbReference type="NCBI Taxonomy" id="2975636"/>
    <lineage>
        <taxon>Bacteria</taxon>
        <taxon>Bacillati</taxon>
        <taxon>Actinomycetota</taxon>
        <taxon>Actinomycetes</taxon>
        <taxon>Kitasatosporales</taxon>
        <taxon>Streptomycetaceae</taxon>
        <taxon>Streptomyces</taxon>
    </lineage>
</organism>
<accession>A0AAU2GVD6</accession>
<dbReference type="PANTHER" id="PTHR43784:SF2">
    <property type="entry name" value="GDSL-LIKE LIPASE_ACYLHYDROLASE, PUTATIVE (AFU_ORTHOLOGUE AFUA_2G00820)-RELATED"/>
    <property type="match status" value="1"/>
</dbReference>
<dbReference type="InterPro" id="IPR053140">
    <property type="entry name" value="GDSL_Rv0518-like"/>
</dbReference>
<feature type="domain" description="SGNH hydrolase-type esterase" evidence="1">
    <location>
        <begin position="188"/>
        <end position="375"/>
    </location>
</feature>
<dbReference type="EMBL" id="CP108253">
    <property type="protein sequence ID" value="WTU38709.1"/>
    <property type="molecule type" value="Genomic_DNA"/>
</dbReference>
<dbReference type="CDD" id="cd01830">
    <property type="entry name" value="XynE_like"/>
    <property type="match status" value="1"/>
</dbReference>
<name>A0AAU2GVD6_9ACTN</name>
<dbReference type="Pfam" id="PF13472">
    <property type="entry name" value="Lipase_GDSL_2"/>
    <property type="match status" value="1"/>
</dbReference>
<dbReference type="GO" id="GO:0016787">
    <property type="term" value="F:hydrolase activity"/>
    <property type="evidence" value="ECO:0007669"/>
    <property type="project" value="UniProtKB-KW"/>
</dbReference>